<protein>
    <submittedName>
        <fullName evidence="6">FAD-dependent oxidoreductase</fullName>
    </submittedName>
</protein>
<sequence>MSASHNKQIYDVVIVGSGAGAMSAAVFAADKGQSVLVVEKTDKYGGTSALSGGGIWIPNNHYFRNKGGNDSYELAMQYLQHSTGGRVESERLKAYLDNAPEMIRYLEVNSRVSYAVAEKYPDYYQHLEGALPGGRTLDPELFDTSVLGDEVENQRKASPSTLLMGKIAWTARDAHKAMARESGWRWMLIKLMLRYKFDFKQRKKTRRDKRAGLGGSLVAALRQSMRDRNIPLWLNTDFTDFVMENDKVAGIRVTTQQGEQTIYARKGVIMGSGGFEQNQMLRDKYLAKPSRKEWSATPPNANTGAALVAGQKLGAATDLLDWCWWAPTISVPREDKARGVFAERAFPGAIVVDDNGQRFFNEAAPYLEFGDAMYRNHQASGGKSIPAWVIFDASFRFNYAMGPLMPGQIMPDSRLPKDWHNNLYWKADSLDELASSINISASGLKDTVAKMNHFAQTGVDEDFDRGGNVFDRYYGDLNIKPNPCLAPINKGPFYAMRMDAGDIGSKGGLLTDEYARVIGESGSPIKGLYAIGNCSASVMGTSYPGAGATLGPAMTFGYIAANHIASQASEADTSEQHQSVA</sequence>
<dbReference type="SUPFAM" id="SSF56425">
    <property type="entry name" value="Succinate dehydrogenase/fumarate reductase flavoprotein, catalytic domain"/>
    <property type="match status" value="1"/>
</dbReference>
<gene>
    <name evidence="6" type="ORF">ACFOE0_16230</name>
</gene>
<dbReference type="InterPro" id="IPR003953">
    <property type="entry name" value="FAD-dep_OxRdtase_2_FAD-bd"/>
</dbReference>
<dbReference type="InterPro" id="IPR027477">
    <property type="entry name" value="Succ_DH/fumarate_Rdtase_cat_sf"/>
</dbReference>
<keyword evidence="4" id="KW-0560">Oxidoreductase</keyword>
<keyword evidence="7" id="KW-1185">Reference proteome</keyword>
<evidence type="ECO:0000256" key="2">
    <source>
        <dbReference type="ARBA" id="ARBA00022630"/>
    </source>
</evidence>
<dbReference type="InterPro" id="IPR036188">
    <property type="entry name" value="FAD/NAD-bd_sf"/>
</dbReference>
<dbReference type="InterPro" id="IPR050315">
    <property type="entry name" value="FAD-oxidoreductase_2"/>
</dbReference>
<name>A0ABV7GHK1_9GAMM</name>
<evidence type="ECO:0000256" key="3">
    <source>
        <dbReference type="ARBA" id="ARBA00022827"/>
    </source>
</evidence>
<organism evidence="6 7">
    <name type="scientific">Shewanella submarina</name>
    <dbReference type="NCBI Taxonomy" id="2016376"/>
    <lineage>
        <taxon>Bacteria</taxon>
        <taxon>Pseudomonadati</taxon>
        <taxon>Pseudomonadota</taxon>
        <taxon>Gammaproteobacteria</taxon>
        <taxon>Alteromonadales</taxon>
        <taxon>Shewanellaceae</taxon>
        <taxon>Shewanella</taxon>
    </lineage>
</organism>
<dbReference type="RefSeq" id="WP_248936228.1">
    <property type="nucleotide sequence ID" value="NZ_JAKILF010000004.1"/>
</dbReference>
<dbReference type="PANTHER" id="PTHR43400:SF10">
    <property type="entry name" value="3-OXOSTEROID 1-DEHYDROGENASE"/>
    <property type="match status" value="1"/>
</dbReference>
<comment type="cofactor">
    <cofactor evidence="1">
        <name>FAD</name>
        <dbReference type="ChEBI" id="CHEBI:57692"/>
    </cofactor>
</comment>
<reference evidence="7" key="1">
    <citation type="journal article" date="2019" name="Int. J. Syst. Evol. Microbiol.">
        <title>The Global Catalogue of Microorganisms (GCM) 10K type strain sequencing project: providing services to taxonomists for standard genome sequencing and annotation.</title>
        <authorList>
            <consortium name="The Broad Institute Genomics Platform"/>
            <consortium name="The Broad Institute Genome Sequencing Center for Infectious Disease"/>
            <person name="Wu L."/>
            <person name="Ma J."/>
        </authorList>
    </citation>
    <scope>NUCLEOTIDE SEQUENCE [LARGE SCALE GENOMIC DNA]</scope>
    <source>
        <strain evidence="7">KCTC 52277</strain>
    </source>
</reference>
<comment type="caution">
    <text evidence="6">The sequence shown here is derived from an EMBL/GenBank/DDBJ whole genome shotgun (WGS) entry which is preliminary data.</text>
</comment>
<dbReference type="Gene3D" id="3.50.50.60">
    <property type="entry name" value="FAD/NAD(P)-binding domain"/>
    <property type="match status" value="2"/>
</dbReference>
<evidence type="ECO:0000313" key="6">
    <source>
        <dbReference type="EMBL" id="MFC3139719.1"/>
    </source>
</evidence>
<dbReference type="Pfam" id="PF00890">
    <property type="entry name" value="FAD_binding_2"/>
    <property type="match status" value="1"/>
</dbReference>
<keyword evidence="3" id="KW-0274">FAD</keyword>
<evidence type="ECO:0000259" key="5">
    <source>
        <dbReference type="Pfam" id="PF00890"/>
    </source>
</evidence>
<dbReference type="EMBL" id="JBHRTD010000017">
    <property type="protein sequence ID" value="MFC3139719.1"/>
    <property type="molecule type" value="Genomic_DNA"/>
</dbReference>
<accession>A0ABV7GHK1</accession>
<feature type="domain" description="FAD-dependent oxidoreductase 2 FAD-binding" evidence="5">
    <location>
        <begin position="11"/>
        <end position="550"/>
    </location>
</feature>
<evidence type="ECO:0000313" key="7">
    <source>
        <dbReference type="Proteomes" id="UP001595621"/>
    </source>
</evidence>
<dbReference type="PRINTS" id="PR00411">
    <property type="entry name" value="PNDRDTASEI"/>
</dbReference>
<dbReference type="SUPFAM" id="SSF51905">
    <property type="entry name" value="FAD/NAD(P)-binding domain"/>
    <property type="match status" value="1"/>
</dbReference>
<evidence type="ECO:0000256" key="4">
    <source>
        <dbReference type="ARBA" id="ARBA00023002"/>
    </source>
</evidence>
<evidence type="ECO:0000256" key="1">
    <source>
        <dbReference type="ARBA" id="ARBA00001974"/>
    </source>
</evidence>
<dbReference type="PANTHER" id="PTHR43400">
    <property type="entry name" value="FUMARATE REDUCTASE"/>
    <property type="match status" value="1"/>
</dbReference>
<keyword evidence="2" id="KW-0285">Flavoprotein</keyword>
<dbReference type="Proteomes" id="UP001595621">
    <property type="component" value="Unassembled WGS sequence"/>
</dbReference>
<proteinExistence type="predicted"/>